<proteinExistence type="inferred from homology"/>
<feature type="binding site" evidence="8">
    <location>
        <position position="114"/>
    </location>
    <ligand>
        <name>Fe cation</name>
        <dbReference type="ChEBI" id="CHEBI:24875"/>
    </ligand>
</feature>
<dbReference type="NCBIfam" id="TIGR00329">
    <property type="entry name" value="gcp_kae1"/>
    <property type="match status" value="1"/>
</dbReference>
<feature type="binding site" evidence="8">
    <location>
        <position position="110"/>
    </location>
    <ligand>
        <name>Fe cation</name>
        <dbReference type="ChEBI" id="CHEBI:24875"/>
    </ligand>
</feature>
<evidence type="ECO:0000256" key="3">
    <source>
        <dbReference type="ARBA" id="ARBA00022694"/>
    </source>
</evidence>
<evidence type="ECO:0000256" key="5">
    <source>
        <dbReference type="ARBA" id="ARBA00023004"/>
    </source>
</evidence>
<dbReference type="PRINTS" id="PR00789">
    <property type="entry name" value="OSIALOPTASE"/>
</dbReference>
<dbReference type="GO" id="GO:0002949">
    <property type="term" value="P:tRNA threonylcarbamoyladenosine modification"/>
    <property type="evidence" value="ECO:0007669"/>
    <property type="project" value="UniProtKB-UniRule"/>
</dbReference>
<evidence type="ECO:0000256" key="7">
    <source>
        <dbReference type="ARBA" id="ARBA00048117"/>
    </source>
</evidence>
<keyword evidence="2 8" id="KW-0808">Transferase</keyword>
<dbReference type="EMBL" id="DSZY01000006">
    <property type="protein sequence ID" value="HGU39836.1"/>
    <property type="molecule type" value="Genomic_DNA"/>
</dbReference>
<feature type="binding site" evidence="8">
    <location>
        <position position="305"/>
    </location>
    <ligand>
        <name>Fe cation</name>
        <dbReference type="ChEBI" id="CHEBI:24875"/>
    </ligand>
</feature>
<dbReference type="InterPro" id="IPR022450">
    <property type="entry name" value="TsaD"/>
</dbReference>
<keyword evidence="1 8" id="KW-0963">Cytoplasm</keyword>
<dbReference type="FunFam" id="3.30.420.40:FF:000040">
    <property type="entry name" value="tRNA N6-adenosine threonylcarbamoyltransferase"/>
    <property type="match status" value="1"/>
</dbReference>
<dbReference type="Pfam" id="PF00814">
    <property type="entry name" value="TsaD"/>
    <property type="match status" value="1"/>
</dbReference>
<feature type="domain" description="Gcp-like" evidence="9">
    <location>
        <begin position="23"/>
        <end position="311"/>
    </location>
</feature>
<comment type="similarity">
    <text evidence="8">Belongs to the KAE1 / TsaD family.</text>
</comment>
<organism evidence="10">
    <name type="scientific">Fervidobacterium thailandense</name>
    <dbReference type="NCBI Taxonomy" id="1008305"/>
    <lineage>
        <taxon>Bacteria</taxon>
        <taxon>Thermotogati</taxon>
        <taxon>Thermotogota</taxon>
        <taxon>Thermotogae</taxon>
        <taxon>Thermotogales</taxon>
        <taxon>Fervidobacteriaceae</taxon>
        <taxon>Fervidobacterium</taxon>
    </lineage>
</organism>
<dbReference type="InterPro" id="IPR017860">
    <property type="entry name" value="Peptidase_M22_CS"/>
</dbReference>
<keyword evidence="6 8" id="KW-0012">Acyltransferase</keyword>
<evidence type="ECO:0000256" key="8">
    <source>
        <dbReference type="HAMAP-Rule" id="MF_01445"/>
    </source>
</evidence>
<dbReference type="GO" id="GO:0005506">
    <property type="term" value="F:iron ion binding"/>
    <property type="evidence" value="ECO:0007669"/>
    <property type="project" value="UniProtKB-UniRule"/>
</dbReference>
<sequence length="346" mass="37804">MLVLGIETSCDETSVALVEDNVIVENLVYSQIEIHKVFGGVVPEIAAREHLKKLPILFVELLEKTNLRVEEIDGIAVTKGPGLIGALLVGVSFAKGLALRYNKPLVGVNHIEGHVFANYLVYPELKPPFIVLMVSGGHTLILKVERGEGFTMIGRSVDDAVGEAFDKIARLLGLGYPGGPEIDKIAKFGNPSAFHFPRPKLQDNDYDFSFSGLKTAVLYELQRLKKNLSGESEKLSDKIVADLAASAQEAMIDVLVYKVTKAARAHGIGKIVIAGGVAANSRLRERLKETSEFEFFLPPLNLCSDNAAMIARAGIELLKKGHTDDLKLEPEPNFFEMIKPNTLENT</sequence>
<protein>
    <recommendedName>
        <fullName evidence="8">tRNA N6-adenosine threonylcarbamoyltransferase</fullName>
        <ecNumber evidence="8">2.3.1.234</ecNumber>
    </recommendedName>
    <alternativeName>
        <fullName evidence="8">N6-L-threonylcarbamoyladenine synthase</fullName>
        <shortName evidence="8">t(6)A synthase</shortName>
    </alternativeName>
    <alternativeName>
        <fullName evidence="8">t(6)A37 threonylcarbamoyladenosine biosynthesis protein TsaD</fullName>
    </alternativeName>
    <alternativeName>
        <fullName evidence="8">tRNA threonylcarbamoyladenosine biosynthesis protein TsaD</fullName>
    </alternativeName>
</protein>
<dbReference type="HAMAP" id="MF_01445">
    <property type="entry name" value="TsaD"/>
    <property type="match status" value="1"/>
</dbReference>
<name>A0A7C4RV25_9BACT</name>
<reference evidence="10" key="1">
    <citation type="journal article" date="2020" name="mSystems">
        <title>Genome- and Community-Level Interaction Insights into Carbon Utilization and Element Cycling Functions of Hydrothermarchaeota in Hydrothermal Sediment.</title>
        <authorList>
            <person name="Zhou Z."/>
            <person name="Liu Y."/>
            <person name="Xu W."/>
            <person name="Pan J."/>
            <person name="Luo Z.H."/>
            <person name="Li M."/>
        </authorList>
    </citation>
    <scope>NUCLEOTIDE SEQUENCE [LARGE SCALE GENOMIC DNA]</scope>
    <source>
        <strain evidence="10">SpSt-609</strain>
    </source>
</reference>
<dbReference type="GO" id="GO:0005737">
    <property type="term" value="C:cytoplasm"/>
    <property type="evidence" value="ECO:0007669"/>
    <property type="project" value="UniProtKB-SubCell"/>
</dbReference>
<comment type="function">
    <text evidence="8">Required for the formation of a threonylcarbamoyl group on adenosine at position 37 (t(6)A37) in tRNAs that read codons beginning with adenine. Is involved in the transfer of the threonylcarbamoyl moiety of threonylcarbamoyl-AMP (TC-AMP) to the N6 group of A37, together with TsaE and TsaB. TsaD likely plays a direct catalytic role in this reaction.</text>
</comment>
<comment type="subcellular location">
    <subcellularLocation>
        <location evidence="8">Cytoplasm</location>
    </subcellularLocation>
</comment>
<feature type="binding site" evidence="8">
    <location>
        <begin position="133"/>
        <end position="137"/>
    </location>
    <ligand>
        <name>substrate</name>
    </ligand>
</feature>
<evidence type="ECO:0000313" key="10">
    <source>
        <dbReference type="EMBL" id="HGU39836.1"/>
    </source>
</evidence>
<dbReference type="InterPro" id="IPR043129">
    <property type="entry name" value="ATPase_NBD"/>
</dbReference>
<evidence type="ECO:0000259" key="9">
    <source>
        <dbReference type="Pfam" id="PF00814"/>
    </source>
</evidence>
<feature type="binding site" evidence="8">
    <location>
        <position position="166"/>
    </location>
    <ligand>
        <name>substrate</name>
    </ligand>
</feature>
<dbReference type="PANTHER" id="PTHR11735">
    <property type="entry name" value="TRNA N6-ADENOSINE THREONYLCARBAMOYLTRANSFERASE"/>
    <property type="match status" value="1"/>
</dbReference>
<dbReference type="InterPro" id="IPR000905">
    <property type="entry name" value="Gcp-like_dom"/>
</dbReference>
<dbReference type="AlphaFoldDB" id="A0A7C4RV25"/>
<evidence type="ECO:0000256" key="1">
    <source>
        <dbReference type="ARBA" id="ARBA00022490"/>
    </source>
</evidence>
<gene>
    <name evidence="8 10" type="primary">tsaD</name>
    <name evidence="10" type="ORF">ENT77_01340</name>
</gene>
<evidence type="ECO:0000256" key="2">
    <source>
        <dbReference type="ARBA" id="ARBA00022679"/>
    </source>
</evidence>
<keyword evidence="5 8" id="KW-0408">Iron</keyword>
<dbReference type="FunFam" id="3.30.420.40:FF:000012">
    <property type="entry name" value="tRNA N6-adenosine threonylcarbamoyltransferase"/>
    <property type="match status" value="1"/>
</dbReference>
<feature type="binding site" evidence="8">
    <location>
        <position position="183"/>
    </location>
    <ligand>
        <name>substrate</name>
    </ligand>
</feature>
<dbReference type="PANTHER" id="PTHR11735:SF6">
    <property type="entry name" value="TRNA N6-ADENOSINE THREONYLCARBAMOYLTRANSFERASE, MITOCHONDRIAL"/>
    <property type="match status" value="1"/>
</dbReference>
<comment type="catalytic activity">
    <reaction evidence="7 8">
        <text>L-threonylcarbamoyladenylate + adenosine(37) in tRNA = N(6)-L-threonylcarbamoyladenosine(37) in tRNA + AMP + H(+)</text>
        <dbReference type="Rhea" id="RHEA:37059"/>
        <dbReference type="Rhea" id="RHEA-COMP:10162"/>
        <dbReference type="Rhea" id="RHEA-COMP:10163"/>
        <dbReference type="ChEBI" id="CHEBI:15378"/>
        <dbReference type="ChEBI" id="CHEBI:73682"/>
        <dbReference type="ChEBI" id="CHEBI:74411"/>
        <dbReference type="ChEBI" id="CHEBI:74418"/>
        <dbReference type="ChEBI" id="CHEBI:456215"/>
        <dbReference type="EC" id="2.3.1.234"/>
    </reaction>
</comment>
<keyword evidence="4 8" id="KW-0479">Metal-binding</keyword>
<feature type="binding site" evidence="8">
    <location>
        <position position="280"/>
    </location>
    <ligand>
        <name>substrate</name>
    </ligand>
</feature>
<dbReference type="Gene3D" id="3.30.420.40">
    <property type="match status" value="2"/>
</dbReference>
<dbReference type="CDD" id="cd24133">
    <property type="entry name" value="ASKHA_NBD_TsaD_bac"/>
    <property type="match status" value="1"/>
</dbReference>
<dbReference type="SUPFAM" id="SSF53067">
    <property type="entry name" value="Actin-like ATPase domain"/>
    <property type="match status" value="2"/>
</dbReference>
<feature type="binding site" evidence="8">
    <location>
        <position position="179"/>
    </location>
    <ligand>
        <name>substrate</name>
    </ligand>
</feature>
<accession>A0A7C4RV25</accession>
<dbReference type="NCBIfam" id="TIGR03723">
    <property type="entry name" value="T6A_TsaD_YgjD"/>
    <property type="match status" value="1"/>
</dbReference>
<evidence type="ECO:0000256" key="6">
    <source>
        <dbReference type="ARBA" id="ARBA00023315"/>
    </source>
</evidence>
<keyword evidence="3 8" id="KW-0819">tRNA processing</keyword>
<comment type="caution">
    <text evidence="10">The sequence shown here is derived from an EMBL/GenBank/DDBJ whole genome shotgun (WGS) entry which is preliminary data.</text>
</comment>
<dbReference type="PROSITE" id="PS01016">
    <property type="entry name" value="GLYCOPROTEASE"/>
    <property type="match status" value="1"/>
</dbReference>
<dbReference type="InterPro" id="IPR017861">
    <property type="entry name" value="KAE1/TsaD"/>
</dbReference>
<comment type="cofactor">
    <cofactor evidence="8">
        <name>Fe(2+)</name>
        <dbReference type="ChEBI" id="CHEBI:29033"/>
    </cofactor>
    <text evidence="8">Binds 1 Fe(2+) ion per subunit.</text>
</comment>
<dbReference type="GO" id="GO:0061711">
    <property type="term" value="F:tRNA N(6)-L-threonylcarbamoyladenine synthase activity"/>
    <property type="evidence" value="ECO:0007669"/>
    <property type="project" value="UniProtKB-EC"/>
</dbReference>
<dbReference type="EC" id="2.3.1.234" evidence="8"/>
<evidence type="ECO:0000256" key="4">
    <source>
        <dbReference type="ARBA" id="ARBA00022723"/>
    </source>
</evidence>